<dbReference type="PRINTS" id="PR00455">
    <property type="entry name" value="HTHTETR"/>
</dbReference>
<keyword evidence="1" id="KW-0805">Transcription regulation</keyword>
<dbReference type="InterPro" id="IPR050109">
    <property type="entry name" value="HTH-type_TetR-like_transc_reg"/>
</dbReference>
<proteinExistence type="predicted"/>
<dbReference type="InterPro" id="IPR001647">
    <property type="entry name" value="HTH_TetR"/>
</dbReference>
<dbReference type="PANTHER" id="PTHR30055:SF234">
    <property type="entry name" value="HTH-TYPE TRANSCRIPTIONAL REGULATOR BETI"/>
    <property type="match status" value="1"/>
</dbReference>
<dbReference type="InterPro" id="IPR009057">
    <property type="entry name" value="Homeodomain-like_sf"/>
</dbReference>
<dbReference type="SUPFAM" id="SSF48498">
    <property type="entry name" value="Tetracyclin repressor-like, C-terminal domain"/>
    <property type="match status" value="1"/>
</dbReference>
<gene>
    <name evidence="6" type="ORF">ENJ10_12000</name>
</gene>
<dbReference type="PANTHER" id="PTHR30055">
    <property type="entry name" value="HTH-TYPE TRANSCRIPTIONAL REGULATOR RUTR"/>
    <property type="match status" value="1"/>
</dbReference>
<dbReference type="PROSITE" id="PS50977">
    <property type="entry name" value="HTH_TETR_2"/>
    <property type="match status" value="1"/>
</dbReference>
<comment type="caution">
    <text evidence="6">The sequence shown here is derived from an EMBL/GenBank/DDBJ whole genome shotgun (WGS) entry which is preliminary data.</text>
</comment>
<accession>A0A7V1LNR4</accession>
<dbReference type="InterPro" id="IPR036271">
    <property type="entry name" value="Tet_transcr_reg_TetR-rel_C_sf"/>
</dbReference>
<evidence type="ECO:0000256" key="1">
    <source>
        <dbReference type="ARBA" id="ARBA00023015"/>
    </source>
</evidence>
<evidence type="ECO:0000256" key="4">
    <source>
        <dbReference type="PROSITE-ProRule" id="PRU00335"/>
    </source>
</evidence>
<dbReference type="Proteomes" id="UP000886005">
    <property type="component" value="Unassembled WGS sequence"/>
</dbReference>
<dbReference type="InterPro" id="IPR041490">
    <property type="entry name" value="KstR2_TetR_C"/>
</dbReference>
<dbReference type="AlphaFoldDB" id="A0A7V1LNR4"/>
<dbReference type="GO" id="GO:0003700">
    <property type="term" value="F:DNA-binding transcription factor activity"/>
    <property type="evidence" value="ECO:0007669"/>
    <property type="project" value="TreeGrafter"/>
</dbReference>
<keyword evidence="2 4" id="KW-0238">DNA-binding</keyword>
<name>A0A7V1LNR4_CALAY</name>
<feature type="DNA-binding region" description="H-T-H motif" evidence="4">
    <location>
        <begin position="30"/>
        <end position="49"/>
    </location>
</feature>
<dbReference type="Gene3D" id="1.10.357.10">
    <property type="entry name" value="Tetracycline Repressor, domain 2"/>
    <property type="match status" value="1"/>
</dbReference>
<organism evidence="6">
    <name type="scientific">Caldithrix abyssi</name>
    <dbReference type="NCBI Taxonomy" id="187145"/>
    <lineage>
        <taxon>Bacteria</taxon>
        <taxon>Pseudomonadati</taxon>
        <taxon>Calditrichota</taxon>
        <taxon>Calditrichia</taxon>
        <taxon>Calditrichales</taxon>
        <taxon>Calditrichaceae</taxon>
        <taxon>Caldithrix</taxon>
    </lineage>
</organism>
<evidence type="ECO:0000313" key="6">
    <source>
        <dbReference type="EMBL" id="HED11404.1"/>
    </source>
</evidence>
<feature type="domain" description="HTH tetR-type" evidence="5">
    <location>
        <begin position="7"/>
        <end position="67"/>
    </location>
</feature>
<keyword evidence="3" id="KW-0804">Transcription</keyword>
<sequence>MSSPHLDRKDAHILKSAVTVIAEKGFEASSMREIARKAGVSTKTLYHRFHSKRQLLDSLLESIWQALADGTMEIRDNPQTDPLEKIDAVVDLFIAVFSNEPERALLFVRSYQPALKDESDSLKAHYVYFLKAFAEIIQKGIDQQYIHIQIDPRAFIFFIYGGMRSVLHEWALSPGLFPLESLRDSIKYQIKHGVLHW</sequence>
<evidence type="ECO:0000256" key="3">
    <source>
        <dbReference type="ARBA" id="ARBA00023163"/>
    </source>
</evidence>
<dbReference type="Pfam" id="PF00440">
    <property type="entry name" value="TetR_N"/>
    <property type="match status" value="1"/>
</dbReference>
<evidence type="ECO:0000256" key="2">
    <source>
        <dbReference type="ARBA" id="ARBA00023125"/>
    </source>
</evidence>
<dbReference type="SUPFAM" id="SSF46689">
    <property type="entry name" value="Homeodomain-like"/>
    <property type="match status" value="1"/>
</dbReference>
<dbReference type="Gene3D" id="1.10.10.60">
    <property type="entry name" value="Homeodomain-like"/>
    <property type="match status" value="1"/>
</dbReference>
<dbReference type="GO" id="GO:0000976">
    <property type="term" value="F:transcription cis-regulatory region binding"/>
    <property type="evidence" value="ECO:0007669"/>
    <property type="project" value="TreeGrafter"/>
</dbReference>
<reference evidence="6" key="1">
    <citation type="journal article" date="2020" name="mSystems">
        <title>Genome- and Community-Level Interaction Insights into Carbon Utilization and Element Cycling Functions of Hydrothermarchaeota in Hydrothermal Sediment.</title>
        <authorList>
            <person name="Zhou Z."/>
            <person name="Liu Y."/>
            <person name="Xu W."/>
            <person name="Pan J."/>
            <person name="Luo Z.H."/>
            <person name="Li M."/>
        </authorList>
    </citation>
    <scope>NUCLEOTIDE SEQUENCE [LARGE SCALE GENOMIC DNA]</scope>
    <source>
        <strain evidence="6">HyVt-456</strain>
    </source>
</reference>
<protein>
    <submittedName>
        <fullName evidence="6">TetR/AcrR family transcriptional regulator</fullName>
    </submittedName>
</protein>
<evidence type="ECO:0000259" key="5">
    <source>
        <dbReference type="PROSITE" id="PS50977"/>
    </source>
</evidence>
<dbReference type="EMBL" id="DRLD01000334">
    <property type="protein sequence ID" value="HED11404.1"/>
    <property type="molecule type" value="Genomic_DNA"/>
</dbReference>
<dbReference type="Pfam" id="PF17932">
    <property type="entry name" value="TetR_C_24"/>
    <property type="match status" value="1"/>
</dbReference>